<sequence length="1200" mass="131889">MQRKVLFTLLVFYCHIVQGQLEWNDFTNNFATDLAPLITLFGEQVTKQFLSESLTIWDNIIFAMAPLGLLTAVVSVIRVCGSASLRAFIGRAQEGPGIAEIELLSCTSETTAEVYNEGGIARVFGEPQILEVVVVKPRANSNSVGERSDGPRITMLWDAIFQGIENAAYHQTSYNGVPLPMDEIKRVSRYHRPNLSLNAGIVRLPKPVTYIAAAIGIALQSGVLIFAALTVYVYPDSFVTAGFGGEDRPAETYTFALTLIGTLFVTFGLFLSAFLIERSSTEVRFRRNDTVEGKIYWIQPGGQKIGDQVFGSYIGSFGGAEYIVSTKSPHKNETLLWIAVTSSMLGFVAQFVGLRGMHASVTLAQIGTTLIMAIIRAMLRTKRLDKSGDVISSLAVPGLDPDSPDQHPLIKDPKLLHGHELDLFTMQVHGINGVFVSVDPESRFQRALQIETDEKRSIGKLLLDARSRLAEYTGLPGVSRGLKKTLDPLETFFWDDLKVRDTAHKLQSAIEAAFDILSKIQPVITGSLSREEDDWSVNLTTTNEQGGVNTHKINFQFGKGASTAYKVPRGPQQFESVLGLWALTLAGFDAEQYHAFSFSLRSSRTRDSLRAVYATEVDGQEESKFIQALLSRWVKGRFNLQHEEMTRRNRGYLSKWSGRQGAEHHVFGMPASTASLTDGHMLRVSFVHTDNSVLQMCSQDIFMLFLRSTLQSTRRIGGKTTIRNGANDDDLAFENSTVEELAEIFEKAQLGSKEDAYLCIFTVLIDLHLIPGPGDIVSAVLGDLSVQDIHQRLSEIEDILLSTLKYPHIVGAQKEATLAAFGELYTASARESNVEVSRFGFEGLIKALELHGSSQVFHQYGWIGLQIDAQTGAGIYKDRIMKAGLDTQALNELMSGPKKIIKMAKANSYLLLQYFEQTLSVIPEVNNQDDLGMTALSWATRTGNYKIAKWLLNNGALSEIQDLDMRTPLSYAAESGLHKIVKALAEPKSVDVNTPSMKDQKTALMFAAENGHALSVRHLLQNTNVDLHAVDKDGNNALMLAAAGGHVGVFGQLKLDYTIPNKQLRTALHFACMGGFERAVDRLLIGIVGSGGNVDAADCDGYTALHLAAKGGHDKIVRLLLIEGADSDIKNHDGQTAIFLSLQSGASYERVVHLLLSNNCDLSSRTNEKKTVLEEAGEKGLSKLRDMILDNQKKRQATAQ</sequence>
<organism evidence="6 7">
    <name type="scientific">Arthrobotrys conoides</name>
    <dbReference type="NCBI Taxonomy" id="74498"/>
    <lineage>
        <taxon>Eukaryota</taxon>
        <taxon>Fungi</taxon>
        <taxon>Dikarya</taxon>
        <taxon>Ascomycota</taxon>
        <taxon>Pezizomycotina</taxon>
        <taxon>Orbiliomycetes</taxon>
        <taxon>Orbiliales</taxon>
        <taxon>Orbiliaceae</taxon>
        <taxon>Arthrobotrys</taxon>
    </lineage>
</organism>
<evidence type="ECO:0000256" key="5">
    <source>
        <dbReference type="SAM" id="SignalP"/>
    </source>
</evidence>
<feature type="transmembrane region" description="Helical" evidence="4">
    <location>
        <begin position="60"/>
        <end position="81"/>
    </location>
</feature>
<keyword evidence="2 3" id="KW-0040">ANK repeat</keyword>
<evidence type="ECO:0000256" key="3">
    <source>
        <dbReference type="PROSITE-ProRule" id="PRU00023"/>
    </source>
</evidence>
<dbReference type="Pfam" id="PF12796">
    <property type="entry name" value="Ank_2"/>
    <property type="match status" value="3"/>
</dbReference>
<reference evidence="6 7" key="1">
    <citation type="submission" date="2019-10" db="EMBL/GenBank/DDBJ databases">
        <authorList>
            <person name="Palmer J.M."/>
        </authorList>
    </citation>
    <scope>NUCLEOTIDE SEQUENCE [LARGE SCALE GENOMIC DNA]</scope>
    <source>
        <strain evidence="6 7">TWF506</strain>
    </source>
</reference>
<feature type="chain" id="PRO_5042993178" description="Ankyrin repeat protein" evidence="5">
    <location>
        <begin position="20"/>
        <end position="1200"/>
    </location>
</feature>
<feature type="transmembrane region" description="Helical" evidence="4">
    <location>
        <begin position="254"/>
        <end position="276"/>
    </location>
</feature>
<keyword evidence="5" id="KW-0732">Signal</keyword>
<dbReference type="SMART" id="SM00248">
    <property type="entry name" value="ANK"/>
    <property type="match status" value="7"/>
</dbReference>
<keyword evidence="7" id="KW-1185">Reference proteome</keyword>
<dbReference type="SUPFAM" id="SSF48403">
    <property type="entry name" value="Ankyrin repeat"/>
    <property type="match status" value="1"/>
</dbReference>
<proteinExistence type="predicted"/>
<evidence type="ECO:0000313" key="7">
    <source>
        <dbReference type="Proteomes" id="UP001307849"/>
    </source>
</evidence>
<dbReference type="Gene3D" id="1.25.40.20">
    <property type="entry name" value="Ankyrin repeat-containing domain"/>
    <property type="match status" value="2"/>
</dbReference>
<dbReference type="GO" id="GO:0005737">
    <property type="term" value="C:cytoplasm"/>
    <property type="evidence" value="ECO:0007669"/>
    <property type="project" value="TreeGrafter"/>
</dbReference>
<evidence type="ECO:0000313" key="6">
    <source>
        <dbReference type="EMBL" id="KAK6521920.1"/>
    </source>
</evidence>
<dbReference type="PROSITE" id="PS50088">
    <property type="entry name" value="ANK_REPEAT"/>
    <property type="match status" value="2"/>
</dbReference>
<dbReference type="EMBL" id="JAVHJM010000001">
    <property type="protein sequence ID" value="KAK6521920.1"/>
    <property type="molecule type" value="Genomic_DNA"/>
</dbReference>
<comment type="caution">
    <text evidence="6">The sequence shown here is derived from an EMBL/GenBank/DDBJ whole genome shotgun (WGS) entry which is preliminary data.</text>
</comment>
<gene>
    <name evidence="6" type="ORF">TWF506_002121</name>
</gene>
<evidence type="ECO:0000256" key="1">
    <source>
        <dbReference type="ARBA" id="ARBA00022737"/>
    </source>
</evidence>
<keyword evidence="4" id="KW-1133">Transmembrane helix</keyword>
<dbReference type="InterPro" id="IPR036770">
    <property type="entry name" value="Ankyrin_rpt-contain_sf"/>
</dbReference>
<protein>
    <recommendedName>
        <fullName evidence="8">Ankyrin repeat protein</fullName>
    </recommendedName>
</protein>
<feature type="repeat" description="ANK" evidence="3">
    <location>
        <begin position="931"/>
        <end position="963"/>
    </location>
</feature>
<keyword evidence="4" id="KW-0472">Membrane</keyword>
<feature type="transmembrane region" description="Helical" evidence="4">
    <location>
        <begin position="210"/>
        <end position="234"/>
    </location>
</feature>
<keyword evidence="4" id="KW-0812">Transmembrane</keyword>
<feature type="transmembrane region" description="Helical" evidence="4">
    <location>
        <begin position="335"/>
        <end position="353"/>
    </location>
</feature>
<name>A0AAN8NPS5_9PEZI</name>
<evidence type="ECO:0008006" key="8">
    <source>
        <dbReference type="Google" id="ProtNLM"/>
    </source>
</evidence>
<accession>A0AAN8NPS5</accession>
<dbReference type="Proteomes" id="UP001307849">
    <property type="component" value="Unassembled WGS sequence"/>
</dbReference>
<dbReference type="PROSITE" id="PS50297">
    <property type="entry name" value="ANK_REP_REGION"/>
    <property type="match status" value="2"/>
</dbReference>
<dbReference type="AlphaFoldDB" id="A0AAN8NPS5"/>
<evidence type="ECO:0000256" key="2">
    <source>
        <dbReference type="ARBA" id="ARBA00023043"/>
    </source>
</evidence>
<feature type="signal peptide" evidence="5">
    <location>
        <begin position="1"/>
        <end position="19"/>
    </location>
</feature>
<keyword evidence="1" id="KW-0677">Repeat</keyword>
<feature type="repeat" description="ANK" evidence="3">
    <location>
        <begin position="1100"/>
        <end position="1132"/>
    </location>
</feature>
<dbReference type="PANTHER" id="PTHR24198:SF165">
    <property type="entry name" value="ANKYRIN REPEAT-CONTAINING PROTEIN-RELATED"/>
    <property type="match status" value="1"/>
</dbReference>
<dbReference type="PANTHER" id="PTHR24198">
    <property type="entry name" value="ANKYRIN REPEAT AND PROTEIN KINASE DOMAIN-CONTAINING PROTEIN"/>
    <property type="match status" value="1"/>
</dbReference>
<dbReference type="InterPro" id="IPR002110">
    <property type="entry name" value="Ankyrin_rpt"/>
</dbReference>
<evidence type="ECO:0000256" key="4">
    <source>
        <dbReference type="SAM" id="Phobius"/>
    </source>
</evidence>